<feature type="transmembrane region" description="Helical" evidence="8">
    <location>
        <begin position="409"/>
        <end position="431"/>
    </location>
</feature>
<evidence type="ECO:0000256" key="1">
    <source>
        <dbReference type="ARBA" id="ARBA00004141"/>
    </source>
</evidence>
<feature type="transmembrane region" description="Helical" evidence="8">
    <location>
        <begin position="190"/>
        <end position="209"/>
    </location>
</feature>
<evidence type="ECO:0000313" key="10">
    <source>
        <dbReference type="EMBL" id="KAK5534636.1"/>
    </source>
</evidence>
<evidence type="ECO:0000256" key="8">
    <source>
        <dbReference type="SAM" id="Phobius"/>
    </source>
</evidence>
<evidence type="ECO:0000256" key="7">
    <source>
        <dbReference type="RuleBase" id="RU003346"/>
    </source>
</evidence>
<dbReference type="InterPro" id="IPR020846">
    <property type="entry name" value="MFS_dom"/>
</dbReference>
<feature type="transmembrane region" description="Helical" evidence="8">
    <location>
        <begin position="96"/>
        <end position="115"/>
    </location>
</feature>
<comment type="similarity">
    <text evidence="2 7">Belongs to the major facilitator superfamily. Sugar transporter (TC 2.A.1.1) family.</text>
</comment>
<dbReference type="InterPro" id="IPR050360">
    <property type="entry name" value="MFS_Sugar_Transporters"/>
</dbReference>
<dbReference type="EMBL" id="JAXLQG010000011">
    <property type="protein sequence ID" value="KAK5534636.1"/>
    <property type="molecule type" value="Genomic_DNA"/>
</dbReference>
<dbReference type="GO" id="GO:0016020">
    <property type="term" value="C:membrane"/>
    <property type="evidence" value="ECO:0007669"/>
    <property type="project" value="UniProtKB-SubCell"/>
</dbReference>
<reference evidence="10 11" key="1">
    <citation type="submission" date="2023-06" db="EMBL/GenBank/DDBJ databases">
        <title>Black Yeasts Isolated from many extreme environments.</title>
        <authorList>
            <person name="Coleine C."/>
            <person name="Stajich J.E."/>
            <person name="Selbmann L."/>
        </authorList>
    </citation>
    <scope>NUCLEOTIDE SEQUENCE [LARGE SCALE GENOMIC DNA]</scope>
    <source>
        <strain evidence="10 11">CCFEE 5887</strain>
    </source>
</reference>
<dbReference type="NCBIfam" id="TIGR00879">
    <property type="entry name" value="SP"/>
    <property type="match status" value="1"/>
</dbReference>
<accession>A0AAV9Q772</accession>
<dbReference type="AlphaFoldDB" id="A0AAV9Q772"/>
<sequence length="531" mass="58485">MGIKESIQGSALYRESTPRLTLLFFFISNFGIDNGWWATALTVTNFKQTYGVWDETKQAYAFPSTWLSAGSGTANAGMAIGCMIAGPIIERLGRRLTIVVIVIIGLIGMIIQNAVPSYWGIMAGRTVNAVSMGIEINNIPMYQSEHSPPAIRGSMVNLFSWWEMVGVLIAKGVIFGSVQQHGNTQWSWRIMLIVQLLPPLIMLAVLYWMPESPRWLIKKDRHEDARKALTYIRKGVATEYEINEELALTEEAVREQAEMHKATTYLDCLKGSNGRRTMIAVGVQVLQQLSGNAFMLSYSVIFLQQVGVTDPLASSMARTAMAIGGSCFAFYFTDKIGRRPLMIGSAVGMWVGLWITAGVAGYTVVDGGSKAQFLLALLLIWSFLGNLGWASCVWIVTAEVGTNQLREKTISIASTISFIAVLLVSYINPYIQNEPGNLAVKVGFIYGSFSFIAIFFVYFFVPEMANRSLEELDEMFQAGVSAPKFKNYVCHGIGAKLTEIQDHTTSSKPIDGKVVGVVSESEVEAQSPKKE</sequence>
<dbReference type="PANTHER" id="PTHR48022:SF2">
    <property type="entry name" value="PLASTIDIC GLUCOSE TRANSPORTER 4"/>
    <property type="match status" value="1"/>
</dbReference>
<keyword evidence="5 8" id="KW-1133">Transmembrane helix</keyword>
<comment type="subcellular location">
    <subcellularLocation>
        <location evidence="1">Membrane</location>
        <topology evidence="1">Multi-pass membrane protein</topology>
    </subcellularLocation>
</comment>
<proteinExistence type="inferred from homology"/>
<evidence type="ECO:0000259" key="9">
    <source>
        <dbReference type="PROSITE" id="PS50850"/>
    </source>
</evidence>
<evidence type="ECO:0000256" key="3">
    <source>
        <dbReference type="ARBA" id="ARBA00022448"/>
    </source>
</evidence>
<feature type="transmembrane region" description="Helical" evidence="8">
    <location>
        <begin position="66"/>
        <end position="89"/>
    </location>
</feature>
<evidence type="ECO:0000256" key="2">
    <source>
        <dbReference type="ARBA" id="ARBA00010992"/>
    </source>
</evidence>
<feature type="transmembrane region" description="Helical" evidence="8">
    <location>
        <begin position="341"/>
        <end position="365"/>
    </location>
</feature>
<dbReference type="PANTHER" id="PTHR48022">
    <property type="entry name" value="PLASTIDIC GLUCOSE TRANSPORTER 4"/>
    <property type="match status" value="1"/>
</dbReference>
<keyword evidence="11" id="KW-1185">Reference proteome</keyword>
<evidence type="ECO:0000256" key="4">
    <source>
        <dbReference type="ARBA" id="ARBA00022692"/>
    </source>
</evidence>
<gene>
    <name evidence="10" type="ORF">LTR25_006668</name>
</gene>
<feature type="transmembrane region" description="Helical" evidence="8">
    <location>
        <begin position="20"/>
        <end position="46"/>
    </location>
</feature>
<dbReference type="InterPro" id="IPR003663">
    <property type="entry name" value="Sugar/inositol_transpt"/>
</dbReference>
<dbReference type="InterPro" id="IPR005828">
    <property type="entry name" value="MFS_sugar_transport-like"/>
</dbReference>
<keyword evidence="4 8" id="KW-0812">Transmembrane</keyword>
<feature type="transmembrane region" description="Helical" evidence="8">
    <location>
        <begin position="443"/>
        <end position="461"/>
    </location>
</feature>
<dbReference type="SUPFAM" id="SSF103473">
    <property type="entry name" value="MFS general substrate transporter"/>
    <property type="match status" value="1"/>
</dbReference>
<keyword evidence="6 8" id="KW-0472">Membrane</keyword>
<evidence type="ECO:0000256" key="6">
    <source>
        <dbReference type="ARBA" id="ARBA00023136"/>
    </source>
</evidence>
<dbReference type="PROSITE" id="PS50850">
    <property type="entry name" value="MFS"/>
    <property type="match status" value="1"/>
</dbReference>
<protein>
    <recommendedName>
        <fullName evidence="9">Major facilitator superfamily (MFS) profile domain-containing protein</fullName>
    </recommendedName>
</protein>
<feature type="domain" description="Major facilitator superfamily (MFS) profile" evidence="9">
    <location>
        <begin position="19"/>
        <end position="465"/>
    </location>
</feature>
<comment type="caution">
    <text evidence="10">The sequence shown here is derived from an EMBL/GenBank/DDBJ whole genome shotgun (WGS) entry which is preliminary data.</text>
</comment>
<organism evidence="10 11">
    <name type="scientific">Vermiconidia calcicola</name>
    <dbReference type="NCBI Taxonomy" id="1690605"/>
    <lineage>
        <taxon>Eukaryota</taxon>
        <taxon>Fungi</taxon>
        <taxon>Dikarya</taxon>
        <taxon>Ascomycota</taxon>
        <taxon>Pezizomycotina</taxon>
        <taxon>Dothideomycetes</taxon>
        <taxon>Dothideomycetidae</taxon>
        <taxon>Mycosphaerellales</taxon>
        <taxon>Extremaceae</taxon>
        <taxon>Vermiconidia</taxon>
    </lineage>
</organism>
<dbReference type="GO" id="GO:0005351">
    <property type="term" value="F:carbohydrate:proton symporter activity"/>
    <property type="evidence" value="ECO:0007669"/>
    <property type="project" value="TreeGrafter"/>
</dbReference>
<evidence type="ECO:0000256" key="5">
    <source>
        <dbReference type="ARBA" id="ARBA00022989"/>
    </source>
</evidence>
<dbReference type="Proteomes" id="UP001345827">
    <property type="component" value="Unassembled WGS sequence"/>
</dbReference>
<keyword evidence="3 7" id="KW-0813">Transport</keyword>
<dbReference type="Gene3D" id="1.20.1250.20">
    <property type="entry name" value="MFS general substrate transporter like domains"/>
    <property type="match status" value="1"/>
</dbReference>
<dbReference type="Pfam" id="PF00083">
    <property type="entry name" value="Sugar_tr"/>
    <property type="match status" value="1"/>
</dbReference>
<name>A0AAV9Q772_9PEZI</name>
<evidence type="ECO:0000313" key="11">
    <source>
        <dbReference type="Proteomes" id="UP001345827"/>
    </source>
</evidence>
<feature type="transmembrane region" description="Helical" evidence="8">
    <location>
        <begin position="371"/>
        <end position="397"/>
    </location>
</feature>
<dbReference type="InterPro" id="IPR036259">
    <property type="entry name" value="MFS_trans_sf"/>
</dbReference>